<evidence type="ECO:0000313" key="3">
    <source>
        <dbReference type="Proteomes" id="UP001232001"/>
    </source>
</evidence>
<dbReference type="Gene3D" id="2.30.110.10">
    <property type="entry name" value="Electron Transport, Fmn-binding Protein, Chain A"/>
    <property type="match status" value="1"/>
</dbReference>
<dbReference type="Pfam" id="PF16242">
    <property type="entry name" value="Pyrid_ox_like"/>
    <property type="match status" value="1"/>
</dbReference>
<evidence type="ECO:0000259" key="1">
    <source>
        <dbReference type="Pfam" id="PF16242"/>
    </source>
</evidence>
<dbReference type="Proteomes" id="UP001232001">
    <property type="component" value="Chromosome"/>
</dbReference>
<gene>
    <name evidence="2" type="ORF">P8625_15085</name>
</gene>
<dbReference type="RefSeq" id="WP_279651262.1">
    <property type="nucleotide sequence ID" value="NZ_CP122539.1"/>
</dbReference>
<dbReference type="SUPFAM" id="SSF50475">
    <property type="entry name" value="FMN-binding split barrel"/>
    <property type="match status" value="1"/>
</dbReference>
<sequence length="145" mass="16456">MEKIDDLAGSNAVEKIQSILINNPTCMLVSSLDMSNPSVCPMTVKTIEDEGAIWFLSDKHSEHYKNIREGGKVLLIFANNTDEEYLSISGDGMHYDEKKVIDALWDEQDAQWYENGRETDCIVALKVVISDAYYWDTTEQKTVKV</sequence>
<protein>
    <submittedName>
        <fullName evidence="2">Pyridoxamine 5'-phosphate oxidase family protein</fullName>
    </submittedName>
</protein>
<proteinExistence type="predicted"/>
<organism evidence="2 3">
    <name type="scientific">Tenacibaculum tangerinum</name>
    <dbReference type="NCBI Taxonomy" id="3038772"/>
    <lineage>
        <taxon>Bacteria</taxon>
        <taxon>Pseudomonadati</taxon>
        <taxon>Bacteroidota</taxon>
        <taxon>Flavobacteriia</taxon>
        <taxon>Flavobacteriales</taxon>
        <taxon>Flavobacteriaceae</taxon>
        <taxon>Tenacibaculum</taxon>
    </lineage>
</organism>
<dbReference type="InterPro" id="IPR038725">
    <property type="entry name" value="YdaG_split_barrel_FMN-bd"/>
</dbReference>
<name>A0ABY8L444_9FLAO</name>
<reference evidence="2 3" key="1">
    <citation type="submission" date="2023-04" db="EMBL/GenBank/DDBJ databases">
        <title>Tenacibaculum tangerinum sp. nov., isolated from sea tidal flat of South Korea.</title>
        <authorList>
            <person name="Lee S.H."/>
            <person name="Kim J.-J."/>
        </authorList>
    </citation>
    <scope>NUCLEOTIDE SEQUENCE [LARGE SCALE GENOMIC DNA]</scope>
    <source>
        <strain evidence="2 3">GRR-S3-23</strain>
    </source>
</reference>
<dbReference type="InterPro" id="IPR012349">
    <property type="entry name" value="Split_barrel_FMN-bd"/>
</dbReference>
<dbReference type="InterPro" id="IPR052917">
    <property type="entry name" value="Stress-Dev_Protein"/>
</dbReference>
<evidence type="ECO:0000313" key="2">
    <source>
        <dbReference type="EMBL" id="WGH75377.1"/>
    </source>
</evidence>
<dbReference type="EMBL" id="CP122539">
    <property type="protein sequence ID" value="WGH75377.1"/>
    <property type="molecule type" value="Genomic_DNA"/>
</dbReference>
<dbReference type="PANTHER" id="PTHR34818">
    <property type="entry name" value="PROTEIN BLI-3"/>
    <property type="match status" value="1"/>
</dbReference>
<dbReference type="PANTHER" id="PTHR34818:SF1">
    <property type="entry name" value="PROTEIN BLI-3"/>
    <property type="match status" value="1"/>
</dbReference>
<keyword evidence="3" id="KW-1185">Reference proteome</keyword>
<accession>A0ABY8L444</accession>
<feature type="domain" description="General stress protein FMN-binding split barrel" evidence="1">
    <location>
        <begin position="12"/>
        <end position="143"/>
    </location>
</feature>